<reference evidence="1 2" key="1">
    <citation type="submission" date="2021-06" db="EMBL/GenBank/DDBJ databases">
        <authorList>
            <person name="Criscuolo A."/>
        </authorList>
    </citation>
    <scope>NUCLEOTIDE SEQUENCE [LARGE SCALE GENOMIC DNA]</scope>
    <source>
        <strain evidence="2">CIP 111802</strain>
    </source>
</reference>
<keyword evidence="2" id="KW-1185">Reference proteome</keyword>
<comment type="caution">
    <text evidence="1">The sequence shown here is derived from an EMBL/GenBank/DDBJ whole genome shotgun (WGS) entry which is preliminary data.</text>
</comment>
<protein>
    <submittedName>
        <fullName evidence="1">Uncharacterized protein</fullName>
    </submittedName>
</protein>
<accession>A0ABN7TNU1</accession>
<sequence>MGVPPIVFIQSWKVLREPPESYFSGILLLQETAG</sequence>
<name>A0ABN7TNU1_9BACL</name>
<dbReference type="Proteomes" id="UP000730618">
    <property type="component" value="Unassembled WGS sequence"/>
</dbReference>
<organism evidence="1 2">
    <name type="scientific">Paenibacillus allorhizosphaerae</name>
    <dbReference type="NCBI Taxonomy" id="2849866"/>
    <lineage>
        <taxon>Bacteria</taxon>
        <taxon>Bacillati</taxon>
        <taxon>Bacillota</taxon>
        <taxon>Bacilli</taxon>
        <taxon>Bacillales</taxon>
        <taxon>Paenibacillaceae</taxon>
        <taxon>Paenibacillus</taxon>
    </lineage>
</organism>
<gene>
    <name evidence="1" type="ORF">PAECIP111802_03117</name>
</gene>
<proteinExistence type="predicted"/>
<dbReference type="EMBL" id="CAJVCE010000008">
    <property type="protein sequence ID" value="CAG7643944.1"/>
    <property type="molecule type" value="Genomic_DNA"/>
</dbReference>
<evidence type="ECO:0000313" key="2">
    <source>
        <dbReference type="Proteomes" id="UP000730618"/>
    </source>
</evidence>
<evidence type="ECO:0000313" key="1">
    <source>
        <dbReference type="EMBL" id="CAG7643944.1"/>
    </source>
</evidence>